<gene>
    <name evidence="1" type="ORF">HNR39_000312</name>
</gene>
<comment type="caution">
    <text evidence="1">The sequence shown here is derived from an EMBL/GenBank/DDBJ whole genome shotgun (WGS) entry which is preliminary data.</text>
</comment>
<dbReference type="Proteomes" id="UP000571084">
    <property type="component" value="Unassembled WGS sequence"/>
</dbReference>
<protein>
    <submittedName>
        <fullName evidence="1">Uncharacterized protein</fullName>
    </submittedName>
</protein>
<evidence type="ECO:0000313" key="2">
    <source>
        <dbReference type="Proteomes" id="UP000571084"/>
    </source>
</evidence>
<keyword evidence="2" id="KW-1185">Reference proteome</keyword>
<evidence type="ECO:0000313" key="1">
    <source>
        <dbReference type="EMBL" id="MBB5198502.1"/>
    </source>
</evidence>
<dbReference type="EMBL" id="JACHHQ010000001">
    <property type="protein sequence ID" value="MBB5198502.1"/>
    <property type="molecule type" value="Genomic_DNA"/>
</dbReference>
<dbReference type="AlphaFoldDB" id="A0A840RN32"/>
<proteinExistence type="predicted"/>
<accession>A0A840RN32</accession>
<reference evidence="1 2" key="1">
    <citation type="submission" date="2020-08" db="EMBL/GenBank/DDBJ databases">
        <title>Genomic Encyclopedia of Type Strains, Phase IV (KMG-IV): sequencing the most valuable type-strain genomes for metagenomic binning, comparative biology and taxonomic classification.</title>
        <authorList>
            <person name="Goeker M."/>
        </authorList>
    </citation>
    <scope>NUCLEOTIDE SEQUENCE [LARGE SCALE GENOMIC DNA]</scope>
    <source>
        <strain evidence="1 2">DSM 23240</strain>
    </source>
</reference>
<organism evidence="1 2">
    <name type="scientific">Glaciimonas immobilis</name>
    <dbReference type="NCBI Taxonomy" id="728004"/>
    <lineage>
        <taxon>Bacteria</taxon>
        <taxon>Pseudomonadati</taxon>
        <taxon>Pseudomonadota</taxon>
        <taxon>Betaproteobacteria</taxon>
        <taxon>Burkholderiales</taxon>
        <taxon>Oxalobacteraceae</taxon>
        <taxon>Glaciimonas</taxon>
    </lineage>
</organism>
<sequence length="71" mass="7995">MYVQLAIMIISLIVTYAMTPKPATPKAAAVEDFDFPQFDEGTAQAVFFGDCWSTDWMVLGIGNYRTLEIKR</sequence>
<dbReference type="RefSeq" id="WP_168052530.1">
    <property type="nucleotide sequence ID" value="NZ_JAAOZT010000002.1"/>
</dbReference>
<name>A0A840RN32_9BURK</name>